<protein>
    <submittedName>
        <fullName evidence="1">Uncharacterized protein</fullName>
    </submittedName>
</protein>
<gene>
    <name evidence="1" type="ORF">G5B91_14045</name>
</gene>
<dbReference type="RefSeq" id="WP_024762349.1">
    <property type="nucleotide sequence ID" value="NZ_CP049140.1"/>
</dbReference>
<accession>A0A6G6IW47</accession>
<proteinExistence type="predicted"/>
<name>A0A6G6IW47_PSENT</name>
<dbReference type="KEGG" id="pnt:G5B91_14045"/>
<dbReference type="AlphaFoldDB" id="A0A6G6IW47"/>
<evidence type="ECO:0000313" key="2">
    <source>
        <dbReference type="Proteomes" id="UP000501063"/>
    </source>
</evidence>
<dbReference type="Proteomes" id="UP000501063">
    <property type="component" value="Chromosome"/>
</dbReference>
<organism evidence="1 2">
    <name type="scientific">Pseudomonas nitroreducens</name>
    <dbReference type="NCBI Taxonomy" id="46680"/>
    <lineage>
        <taxon>Bacteria</taxon>
        <taxon>Pseudomonadati</taxon>
        <taxon>Pseudomonadota</taxon>
        <taxon>Gammaproteobacteria</taxon>
        <taxon>Pseudomonadales</taxon>
        <taxon>Pseudomonadaceae</taxon>
        <taxon>Pseudomonas</taxon>
    </lineage>
</organism>
<sequence>MSYYTGTAADLAGLRQALFDACTTDGWTLTGEILSKGTMFLRVQIVSGYLTFLGGTGQSAGALTGAAAAVSRIGTLNSQAVAFPVKYEIFSFSSEVYLVINYNVSYYQWAAFGKSTVQGLPGTGMWFGASCFSNPPNILAITQAGGTSSGYCVPALFHRNRNNANTGAASLESRIHHGLDGLTWSDGVSVSNPGASAIDATTPLLGLLPNTWNSEAVLLPIRVFYPRASNKTSLLADLEHARYTRVDNYTPGDLITLGGDRWKVFPWYLKNSAARDGGGNITHTGTFGWAVRYEGP</sequence>
<reference evidence="1 2" key="1">
    <citation type="submission" date="2020-02" db="EMBL/GenBank/DDBJ databases">
        <title>Integrative conjugative elements (ICEs) and plasmids drive adaptation of Pseudomonas nitroreducens strain HBP1 to wastewater environment.</title>
        <authorList>
            <person name="Sentchilo V."/>
            <person name="Carraro N."/>
            <person name="Bertelli C."/>
            <person name="van der Meer J.R."/>
        </authorList>
    </citation>
    <scope>NUCLEOTIDE SEQUENCE [LARGE SCALE GENOMIC DNA]</scope>
    <source>
        <strain evidence="1 2">HBP1</strain>
    </source>
</reference>
<evidence type="ECO:0000313" key="1">
    <source>
        <dbReference type="EMBL" id="QIE87328.1"/>
    </source>
</evidence>
<dbReference type="EMBL" id="CP049140">
    <property type="protein sequence ID" value="QIE87328.1"/>
    <property type="molecule type" value="Genomic_DNA"/>
</dbReference>